<sequence length="302" mass="34186">MGRKKASLAGQLDNLDLKLLKIFKTVVESGGFTAAEIELNLANSTISNYISDLEKRLDMNLCKRGRGGFQLTKHGAVVYQATLELLGAINDFQNKVNTSHNRLFGSIHLAITEHTIGKYHSKIINALKQFTQRAPAVKIQISTMESDDVTAAVIDERVDIGITATPSTYPELLKQSLFEEKMTLFCAKPHPLYNKPEEEITASEFASYRFVESPRMLPGREIHPDIKQWNKHAIAHHQEARTALILSGNYLGFLPEHLIEQWGLTEQLKPMYKYSYKNNISAICKKNKINDIVVSTFYSYFH</sequence>
<dbReference type="AlphaFoldDB" id="A0A1D2QRQ1"/>
<dbReference type="InterPro" id="IPR005119">
    <property type="entry name" value="LysR_subst-bd"/>
</dbReference>
<evidence type="ECO:0000256" key="1">
    <source>
        <dbReference type="ARBA" id="ARBA00009437"/>
    </source>
</evidence>
<protein>
    <submittedName>
        <fullName evidence="6">LysR family transcriptional regulator</fullName>
    </submittedName>
</protein>
<proteinExistence type="inferred from homology"/>
<dbReference type="InterPro" id="IPR000847">
    <property type="entry name" value="LysR_HTH_N"/>
</dbReference>
<keyword evidence="4" id="KW-0804">Transcription</keyword>
<evidence type="ECO:0000259" key="5">
    <source>
        <dbReference type="PROSITE" id="PS50931"/>
    </source>
</evidence>
<feature type="domain" description="HTH lysR-type" evidence="5">
    <location>
        <begin position="15"/>
        <end position="72"/>
    </location>
</feature>
<dbReference type="SUPFAM" id="SSF53850">
    <property type="entry name" value="Periplasmic binding protein-like II"/>
    <property type="match status" value="1"/>
</dbReference>
<dbReference type="Gene3D" id="1.10.10.10">
    <property type="entry name" value="Winged helix-like DNA-binding domain superfamily/Winged helix DNA-binding domain"/>
    <property type="match status" value="1"/>
</dbReference>
<evidence type="ECO:0000313" key="6">
    <source>
        <dbReference type="EMBL" id="ODS24252.1"/>
    </source>
</evidence>
<dbReference type="GO" id="GO:0000976">
    <property type="term" value="F:transcription cis-regulatory region binding"/>
    <property type="evidence" value="ECO:0007669"/>
    <property type="project" value="TreeGrafter"/>
</dbReference>
<evidence type="ECO:0000313" key="7">
    <source>
        <dbReference type="Proteomes" id="UP000242502"/>
    </source>
</evidence>
<evidence type="ECO:0000256" key="2">
    <source>
        <dbReference type="ARBA" id="ARBA00023015"/>
    </source>
</evidence>
<dbReference type="GO" id="GO:0003700">
    <property type="term" value="F:DNA-binding transcription factor activity"/>
    <property type="evidence" value="ECO:0007669"/>
    <property type="project" value="InterPro"/>
</dbReference>
<dbReference type="InterPro" id="IPR036388">
    <property type="entry name" value="WH-like_DNA-bd_sf"/>
</dbReference>
<comment type="caution">
    <text evidence="6">The sequence shown here is derived from an EMBL/GenBank/DDBJ whole genome shotgun (WGS) entry which is preliminary data.</text>
</comment>
<name>A0A1D2QRQ1_9GAMM</name>
<reference evidence="6 7" key="1">
    <citation type="journal article" date="2016" name="Appl. Environ. Microbiol.">
        <title>Lack of Overt Genome Reduction in the Bryostatin-Producing Bryozoan Symbiont "Candidatus Endobugula sertula".</title>
        <authorList>
            <person name="Miller I.J."/>
            <person name="Vanee N."/>
            <person name="Fong S.S."/>
            <person name="Lim-Fong G.E."/>
            <person name="Kwan J.C."/>
        </authorList>
    </citation>
    <scope>NUCLEOTIDE SEQUENCE [LARGE SCALE GENOMIC DNA]</scope>
    <source>
        <strain evidence="6">AB1-4</strain>
    </source>
</reference>
<dbReference type="PANTHER" id="PTHR30126:SF98">
    <property type="entry name" value="HTH-TYPE TRANSCRIPTIONAL ACTIVATOR BAUR"/>
    <property type="match status" value="1"/>
</dbReference>
<dbReference type="SUPFAM" id="SSF46785">
    <property type="entry name" value="Winged helix' DNA-binding domain"/>
    <property type="match status" value="1"/>
</dbReference>
<dbReference type="Pfam" id="PF00126">
    <property type="entry name" value="HTH_1"/>
    <property type="match status" value="1"/>
</dbReference>
<evidence type="ECO:0000256" key="4">
    <source>
        <dbReference type="ARBA" id="ARBA00023163"/>
    </source>
</evidence>
<keyword evidence="2" id="KW-0805">Transcription regulation</keyword>
<keyword evidence="3" id="KW-0238">DNA-binding</keyword>
<gene>
    <name evidence="6" type="ORF">AB835_04270</name>
</gene>
<dbReference type="Proteomes" id="UP000242502">
    <property type="component" value="Unassembled WGS sequence"/>
</dbReference>
<accession>A0A1D2QRQ1</accession>
<dbReference type="PANTHER" id="PTHR30126">
    <property type="entry name" value="HTH-TYPE TRANSCRIPTIONAL REGULATOR"/>
    <property type="match status" value="1"/>
</dbReference>
<dbReference type="Gene3D" id="3.40.190.290">
    <property type="match status" value="1"/>
</dbReference>
<dbReference type="Pfam" id="PF03466">
    <property type="entry name" value="LysR_substrate"/>
    <property type="match status" value="1"/>
</dbReference>
<organism evidence="6 7">
    <name type="scientific">Candidatus Endobugula sertula</name>
    <name type="common">Bugula neritina bacterial symbiont</name>
    <dbReference type="NCBI Taxonomy" id="62101"/>
    <lineage>
        <taxon>Bacteria</taxon>
        <taxon>Pseudomonadati</taxon>
        <taxon>Pseudomonadota</taxon>
        <taxon>Gammaproteobacteria</taxon>
        <taxon>Cellvibrionales</taxon>
        <taxon>Cellvibrionaceae</taxon>
        <taxon>Candidatus Endobugula</taxon>
    </lineage>
</organism>
<evidence type="ECO:0000256" key="3">
    <source>
        <dbReference type="ARBA" id="ARBA00023125"/>
    </source>
</evidence>
<dbReference type="CDD" id="cd05466">
    <property type="entry name" value="PBP2_LTTR_substrate"/>
    <property type="match status" value="1"/>
</dbReference>
<comment type="similarity">
    <text evidence="1">Belongs to the LysR transcriptional regulatory family.</text>
</comment>
<dbReference type="InterPro" id="IPR036390">
    <property type="entry name" value="WH_DNA-bd_sf"/>
</dbReference>
<dbReference type="PROSITE" id="PS50931">
    <property type="entry name" value="HTH_LYSR"/>
    <property type="match status" value="1"/>
</dbReference>
<dbReference type="STRING" id="62101.AB835_04270"/>
<dbReference type="EMBL" id="MDLC01000011">
    <property type="protein sequence ID" value="ODS24252.1"/>
    <property type="molecule type" value="Genomic_DNA"/>
</dbReference>